<evidence type="ECO:0000313" key="4">
    <source>
        <dbReference type="Proteomes" id="UP000198287"/>
    </source>
</evidence>
<dbReference type="AlphaFoldDB" id="A0A226F3A5"/>
<keyword evidence="2" id="KW-0732">Signal</keyword>
<proteinExistence type="predicted"/>
<feature type="region of interest" description="Disordered" evidence="1">
    <location>
        <begin position="59"/>
        <end position="89"/>
    </location>
</feature>
<name>A0A226F3A5_FOLCA</name>
<dbReference type="EMBL" id="LNIX01000001">
    <property type="protein sequence ID" value="OXA64262.1"/>
    <property type="molecule type" value="Genomic_DNA"/>
</dbReference>
<feature type="signal peptide" evidence="2">
    <location>
        <begin position="1"/>
        <end position="18"/>
    </location>
</feature>
<comment type="caution">
    <text evidence="3">The sequence shown here is derived from an EMBL/GenBank/DDBJ whole genome shotgun (WGS) entry which is preliminary data.</text>
</comment>
<evidence type="ECO:0000313" key="3">
    <source>
        <dbReference type="EMBL" id="OXA64262.1"/>
    </source>
</evidence>
<evidence type="ECO:0000256" key="2">
    <source>
        <dbReference type="SAM" id="SignalP"/>
    </source>
</evidence>
<dbReference type="Proteomes" id="UP000198287">
    <property type="component" value="Unassembled WGS sequence"/>
</dbReference>
<feature type="compositionally biased region" description="Basic residues" evidence="1">
    <location>
        <begin position="64"/>
        <end position="77"/>
    </location>
</feature>
<feature type="chain" id="PRO_5013370794" description="Secreted protein" evidence="2">
    <location>
        <begin position="19"/>
        <end position="114"/>
    </location>
</feature>
<sequence length="114" mass="12278">MNSVTIITLLALVALVSSATITNNNFAAPGDTITNNNDSSGDRFTDIVLKAAIGEDHDPEMTRSRKFSKAQLAKHPKVKSESDCPYGTQINNNQGKKEIFCLPEGVPSSINNNN</sequence>
<organism evidence="3 4">
    <name type="scientific">Folsomia candida</name>
    <name type="common">Springtail</name>
    <dbReference type="NCBI Taxonomy" id="158441"/>
    <lineage>
        <taxon>Eukaryota</taxon>
        <taxon>Metazoa</taxon>
        <taxon>Ecdysozoa</taxon>
        <taxon>Arthropoda</taxon>
        <taxon>Hexapoda</taxon>
        <taxon>Collembola</taxon>
        <taxon>Entomobryomorpha</taxon>
        <taxon>Isotomoidea</taxon>
        <taxon>Isotomidae</taxon>
        <taxon>Proisotominae</taxon>
        <taxon>Folsomia</taxon>
    </lineage>
</organism>
<keyword evidence="4" id="KW-1185">Reference proteome</keyword>
<gene>
    <name evidence="3" type="ORF">Fcan01_00204</name>
</gene>
<reference evidence="3 4" key="1">
    <citation type="submission" date="2015-12" db="EMBL/GenBank/DDBJ databases">
        <title>The genome of Folsomia candida.</title>
        <authorList>
            <person name="Faddeeva A."/>
            <person name="Derks M.F."/>
            <person name="Anvar Y."/>
            <person name="Smit S."/>
            <person name="Van Straalen N."/>
            <person name="Roelofs D."/>
        </authorList>
    </citation>
    <scope>NUCLEOTIDE SEQUENCE [LARGE SCALE GENOMIC DNA]</scope>
    <source>
        <strain evidence="3 4">VU population</strain>
        <tissue evidence="3">Whole body</tissue>
    </source>
</reference>
<accession>A0A226F3A5</accession>
<protein>
    <recommendedName>
        <fullName evidence="5">Secreted protein</fullName>
    </recommendedName>
</protein>
<evidence type="ECO:0000256" key="1">
    <source>
        <dbReference type="SAM" id="MobiDB-lite"/>
    </source>
</evidence>
<evidence type="ECO:0008006" key="5">
    <source>
        <dbReference type="Google" id="ProtNLM"/>
    </source>
</evidence>